<sequence>MEKLYTPTPDGLCGDEDNGQTSAWYVFSALGFYPVCPGAGQYVIGAPLFEEATLHLQNGKTFKINALNNSKENLYVQSAKLNQRKYTKTYLLHEDIVKGGKVEFKMSSQPNMKWGSSPEDAPYSMSNENK</sequence>
<dbReference type="SUPFAM" id="SSF48208">
    <property type="entry name" value="Six-hairpin glycosidases"/>
    <property type="match status" value="1"/>
</dbReference>
<feature type="region of interest" description="Disordered" evidence="1">
    <location>
        <begin position="107"/>
        <end position="130"/>
    </location>
</feature>
<dbReference type="Pfam" id="PF07971">
    <property type="entry name" value="Glyco_hydro_92"/>
    <property type="match status" value="1"/>
</dbReference>
<dbReference type="InterPro" id="IPR050883">
    <property type="entry name" value="PNGase"/>
</dbReference>
<protein>
    <recommendedName>
        <fullName evidence="2">Glycosyl hydrolase family 92 domain-containing protein</fullName>
    </recommendedName>
</protein>
<dbReference type="GO" id="GO:0006516">
    <property type="term" value="P:glycoprotein catabolic process"/>
    <property type="evidence" value="ECO:0007669"/>
    <property type="project" value="TreeGrafter"/>
</dbReference>
<comment type="caution">
    <text evidence="3">The sequence shown here is derived from an EMBL/GenBank/DDBJ whole genome shotgun (WGS) entry which is preliminary data.</text>
</comment>
<evidence type="ECO:0000256" key="1">
    <source>
        <dbReference type="SAM" id="MobiDB-lite"/>
    </source>
</evidence>
<dbReference type="FunFam" id="3.30.2080.10:FF:000001">
    <property type="entry name" value="Alpha-1,2-mannosidase subfamily"/>
    <property type="match status" value="1"/>
</dbReference>
<name>X0YIX4_9ZZZZ</name>
<dbReference type="GO" id="GO:0005975">
    <property type="term" value="P:carbohydrate metabolic process"/>
    <property type="evidence" value="ECO:0007669"/>
    <property type="project" value="InterPro"/>
</dbReference>
<dbReference type="AlphaFoldDB" id="X0YIX4"/>
<dbReference type="InterPro" id="IPR008928">
    <property type="entry name" value="6-hairpin_glycosidase_sf"/>
</dbReference>
<dbReference type="Gene3D" id="3.30.2080.10">
    <property type="entry name" value="GH92 mannosidase domain"/>
    <property type="match status" value="1"/>
</dbReference>
<proteinExistence type="predicted"/>
<dbReference type="InterPro" id="IPR012939">
    <property type="entry name" value="Glyco_hydro_92"/>
</dbReference>
<dbReference type="GO" id="GO:0000224">
    <property type="term" value="F:peptide-N4-(N-acetyl-beta-glucosaminyl)asparagine amidase activity"/>
    <property type="evidence" value="ECO:0007669"/>
    <property type="project" value="TreeGrafter"/>
</dbReference>
<dbReference type="GO" id="GO:0005829">
    <property type="term" value="C:cytosol"/>
    <property type="evidence" value="ECO:0007669"/>
    <property type="project" value="TreeGrafter"/>
</dbReference>
<evidence type="ECO:0000313" key="3">
    <source>
        <dbReference type="EMBL" id="GAG55974.1"/>
    </source>
</evidence>
<evidence type="ECO:0000259" key="2">
    <source>
        <dbReference type="Pfam" id="PF07971"/>
    </source>
</evidence>
<accession>X0YIX4</accession>
<gene>
    <name evidence="3" type="ORF">S01H4_13594</name>
</gene>
<feature type="domain" description="Glycosyl hydrolase family 92" evidence="2">
    <location>
        <begin position="1"/>
        <end position="107"/>
    </location>
</feature>
<dbReference type="PANTHER" id="PTHR12143:SF43">
    <property type="entry name" value="PUTATIVE-RELATED"/>
    <property type="match status" value="1"/>
</dbReference>
<dbReference type="EMBL" id="BART01005982">
    <property type="protein sequence ID" value="GAG55974.1"/>
    <property type="molecule type" value="Genomic_DNA"/>
</dbReference>
<reference evidence="3" key="1">
    <citation type="journal article" date="2014" name="Front. Microbiol.">
        <title>High frequency of phylogenetically diverse reductive dehalogenase-homologous genes in deep subseafloor sedimentary metagenomes.</title>
        <authorList>
            <person name="Kawai M."/>
            <person name="Futagami T."/>
            <person name="Toyoda A."/>
            <person name="Takaki Y."/>
            <person name="Nishi S."/>
            <person name="Hori S."/>
            <person name="Arai W."/>
            <person name="Tsubouchi T."/>
            <person name="Morono Y."/>
            <person name="Uchiyama I."/>
            <person name="Ito T."/>
            <person name="Fujiyama A."/>
            <person name="Inagaki F."/>
            <person name="Takami H."/>
        </authorList>
    </citation>
    <scope>NUCLEOTIDE SEQUENCE</scope>
    <source>
        <strain evidence="3">Expedition CK06-06</strain>
    </source>
</reference>
<organism evidence="3">
    <name type="scientific">marine sediment metagenome</name>
    <dbReference type="NCBI Taxonomy" id="412755"/>
    <lineage>
        <taxon>unclassified sequences</taxon>
        <taxon>metagenomes</taxon>
        <taxon>ecological metagenomes</taxon>
    </lineage>
</organism>
<dbReference type="PANTHER" id="PTHR12143">
    <property type="entry name" value="PEPTIDE N-GLYCANASE PNGASE -RELATED"/>
    <property type="match status" value="1"/>
</dbReference>